<comment type="caution">
    <text evidence="5">The sequence shown here is derived from an EMBL/GenBank/DDBJ whole genome shotgun (WGS) entry which is preliminary data.</text>
</comment>
<evidence type="ECO:0000313" key="5">
    <source>
        <dbReference type="EMBL" id="MFC6206712.1"/>
    </source>
</evidence>
<dbReference type="Gene3D" id="2.40.260.10">
    <property type="entry name" value="Sortase"/>
    <property type="match status" value="1"/>
</dbReference>
<dbReference type="InterPro" id="IPR042007">
    <property type="entry name" value="Sortase_A"/>
</dbReference>
<evidence type="ECO:0000313" key="6">
    <source>
        <dbReference type="Proteomes" id="UP001596254"/>
    </source>
</evidence>
<keyword evidence="4" id="KW-0472">Membrane</keyword>
<sequence>MADNNKQAPKKQRKNRWRWFWSTLFVLLIVVSLGLIFNEQIKNWLISSYQPKITQKSVKKNEKKKASFDFSKVKSLDFSTVANARWNTADIHVVGEILMPQSKIHLPIARGVSNEVLALTAGTMRPDQKMGEGNYPLAGHHMSSQTILFSPLYWKTRVGQTIYLTNAKKVFVYKVSVRKFIPATDVKVVDQTKKKLVTLITCDATGANRLMIRGTYVKQMAYKNAPVSVQKGFHSGFNNK</sequence>
<gene>
    <name evidence="5" type="ORF">ACFP1G_04350</name>
</gene>
<evidence type="ECO:0000256" key="2">
    <source>
        <dbReference type="ARBA" id="ARBA00022801"/>
    </source>
</evidence>
<dbReference type="NCBIfam" id="TIGR01076">
    <property type="entry name" value="sortase_fam"/>
    <property type="match status" value="1"/>
</dbReference>
<evidence type="ECO:0000256" key="3">
    <source>
        <dbReference type="ARBA" id="ARBA00022807"/>
    </source>
</evidence>
<reference evidence="6" key="1">
    <citation type="journal article" date="2019" name="Int. J. Syst. Evol. Microbiol.">
        <title>The Global Catalogue of Microorganisms (GCM) 10K type strain sequencing project: providing services to taxonomists for standard genome sequencing and annotation.</title>
        <authorList>
            <consortium name="The Broad Institute Genomics Platform"/>
            <consortium name="The Broad Institute Genome Sequencing Center for Infectious Disease"/>
            <person name="Wu L."/>
            <person name="Ma J."/>
        </authorList>
    </citation>
    <scope>NUCLEOTIDE SEQUENCE [LARGE SCALE GENOMIC DNA]</scope>
    <source>
        <strain evidence="6">CCM 8905</strain>
    </source>
</reference>
<protein>
    <submittedName>
        <fullName evidence="5">Class A sortase</fullName>
    </submittedName>
</protein>
<proteinExistence type="predicted"/>
<evidence type="ECO:0000256" key="4">
    <source>
        <dbReference type="SAM" id="Phobius"/>
    </source>
</evidence>
<dbReference type="SUPFAM" id="SSF63817">
    <property type="entry name" value="Sortase"/>
    <property type="match status" value="1"/>
</dbReference>
<dbReference type="Proteomes" id="UP001596254">
    <property type="component" value="Unassembled WGS sequence"/>
</dbReference>
<keyword evidence="6" id="KW-1185">Reference proteome</keyword>
<dbReference type="CDD" id="cd06165">
    <property type="entry name" value="Sortase_A"/>
    <property type="match status" value="1"/>
</dbReference>
<keyword evidence="4" id="KW-0812">Transmembrane</keyword>
<keyword evidence="1" id="KW-0645">Protease</keyword>
<dbReference type="InterPro" id="IPR005754">
    <property type="entry name" value="Sortase"/>
</dbReference>
<organism evidence="5 6">
    <name type="scientific">Levilactobacillus tongjiangensis</name>
    <dbReference type="NCBI Taxonomy" id="2486023"/>
    <lineage>
        <taxon>Bacteria</taxon>
        <taxon>Bacillati</taxon>
        <taxon>Bacillota</taxon>
        <taxon>Bacilli</taxon>
        <taxon>Lactobacillales</taxon>
        <taxon>Lactobacillaceae</taxon>
        <taxon>Levilactobacillus</taxon>
    </lineage>
</organism>
<dbReference type="EMBL" id="JBHSSK010000010">
    <property type="protein sequence ID" value="MFC6206712.1"/>
    <property type="molecule type" value="Genomic_DNA"/>
</dbReference>
<dbReference type="RefSeq" id="WP_125694038.1">
    <property type="nucleotide sequence ID" value="NZ_JBHSSK010000010.1"/>
</dbReference>
<evidence type="ECO:0000256" key="1">
    <source>
        <dbReference type="ARBA" id="ARBA00022670"/>
    </source>
</evidence>
<name>A0ABW1SRD2_9LACO</name>
<keyword evidence="2" id="KW-0378">Hydrolase</keyword>
<dbReference type="InterPro" id="IPR023365">
    <property type="entry name" value="Sortase_dom-sf"/>
</dbReference>
<feature type="transmembrane region" description="Helical" evidence="4">
    <location>
        <begin position="20"/>
        <end position="37"/>
    </location>
</feature>
<accession>A0ABW1SRD2</accession>
<keyword evidence="3" id="KW-0788">Thiol protease</keyword>
<dbReference type="Pfam" id="PF04203">
    <property type="entry name" value="Sortase"/>
    <property type="match status" value="1"/>
</dbReference>
<keyword evidence="4" id="KW-1133">Transmembrane helix</keyword>